<evidence type="ECO:0000313" key="1">
    <source>
        <dbReference type="EMBL" id="MDO3693632.1"/>
    </source>
</evidence>
<sequence length="331" mass="38700">MKLKDIAIRVVKKAYRKLTGKVFLNPKCEMDRQVANDAIFTLLNAPEPCMISRFGTTEMNCINNYLCITSNKSFSRKIYEYITDYTHTPWWNTNHFKYMNIYSGIFPPSEETSEKFSERYLKDIPLIDLLGSFQYHEKFMPLKKSVVKVQLETLYPFFVENPWTRLLKGKKVLVVHPFDQSIREQYAKRKLLFKDAEILPDFELITFQAIQSVAGTKVPFKDWFEALEYMENKISKIDFDICILGCGAYGLPLAAHVKRMGKKAVHIGGGTQLLFGIKGKRWEEQYERIRIYRPDETINVNYVDLFNEHWIYPGANEKPKGAENVEGACYW</sequence>
<gene>
    <name evidence="1" type="ORF">QVZ41_02060</name>
</gene>
<dbReference type="SUPFAM" id="SSF51905">
    <property type="entry name" value="FAD/NAD(P)-binding domain"/>
    <property type="match status" value="1"/>
</dbReference>
<dbReference type="Proteomes" id="UP001168642">
    <property type="component" value="Unassembled WGS sequence"/>
</dbReference>
<accession>A0ABT8VNU5</accession>
<dbReference type="InterPro" id="IPR036188">
    <property type="entry name" value="FAD/NAD-bd_sf"/>
</dbReference>
<reference evidence="1" key="1">
    <citation type="submission" date="2023-07" db="EMBL/GenBank/DDBJ databases">
        <title>Wenyingzhuangia sp. chi5 genome sequencing and assembly.</title>
        <authorList>
            <person name="Park S."/>
        </authorList>
    </citation>
    <scope>NUCLEOTIDE SEQUENCE</scope>
    <source>
        <strain evidence="1">Chi5</strain>
    </source>
</reference>
<evidence type="ECO:0000313" key="2">
    <source>
        <dbReference type="Proteomes" id="UP001168642"/>
    </source>
</evidence>
<dbReference type="RefSeq" id="WP_302882883.1">
    <property type="nucleotide sequence ID" value="NZ_JAUMIT010000001.1"/>
</dbReference>
<protein>
    <submittedName>
        <fullName evidence="1">Uncharacterized protein</fullName>
    </submittedName>
</protein>
<proteinExistence type="predicted"/>
<comment type="caution">
    <text evidence="1">The sequence shown here is derived from an EMBL/GenBank/DDBJ whole genome shotgun (WGS) entry which is preliminary data.</text>
</comment>
<dbReference type="EMBL" id="JAUMIT010000001">
    <property type="protein sequence ID" value="MDO3693632.1"/>
    <property type="molecule type" value="Genomic_DNA"/>
</dbReference>
<name>A0ABT8VNU5_9FLAO</name>
<keyword evidence="2" id="KW-1185">Reference proteome</keyword>
<organism evidence="1 2">
    <name type="scientific">Wenyingzhuangia gilva</name>
    <dbReference type="NCBI Taxonomy" id="3057677"/>
    <lineage>
        <taxon>Bacteria</taxon>
        <taxon>Pseudomonadati</taxon>
        <taxon>Bacteroidota</taxon>
        <taxon>Flavobacteriia</taxon>
        <taxon>Flavobacteriales</taxon>
        <taxon>Flavobacteriaceae</taxon>
        <taxon>Wenyingzhuangia</taxon>
    </lineage>
</organism>